<evidence type="ECO:0000313" key="6">
    <source>
        <dbReference type="Proteomes" id="UP000436088"/>
    </source>
</evidence>
<comment type="caution">
    <text evidence="5">The sequence shown here is derived from an EMBL/GenBank/DDBJ whole genome shotgun (WGS) entry which is preliminary data.</text>
</comment>
<sequence>MRLPDDPRLDFTILNSVFDQILPDGSLLVAGDKMGSHHGKLFIGGISWDTDEERLKEYFSKYGEVVEAKKAVPRDDQNIINRNMRGITGSPVPGSMKRFWPRGFGFITYDSVEYVYRVLHKTFHELKRKLVEVKRAVPEELSPSSTRNPVIGYNSGLSRAANLLNSHAKGYNLIPLAEFGVKMDGRFNPLPTGRSGFPPLSTTSYGLGMDMEQGMSPDYGGNSNFGNSLGYGQIISPYYGGISNRFNTPIGYGVGSGRNDSNSSSATRYIWGNGGLSNATNASSPGSFLGTGTGSFGPLGNSGANWTAPPVQSGSNASGYTGGTAGYGSDDDNYGLGAVGYGRNGGTGAAPTPSFAVPTGSSQLPILMVRARSVTDLAMHPQMLLQDPPRIMLEVTVSQVDSPMEKQAKDLRIRNNCWFTMSACKEIMTLMRVTDLKYTHPEQGGFLKIAGYIYSSVRGIFSMAFRQRFIKP</sequence>
<dbReference type="AlphaFoldDB" id="A0A6A3CCK8"/>
<dbReference type="Gene3D" id="3.30.70.330">
    <property type="match status" value="1"/>
</dbReference>
<reference evidence="5" key="1">
    <citation type="submission" date="2019-09" db="EMBL/GenBank/DDBJ databases">
        <title>Draft genome information of white flower Hibiscus syriacus.</title>
        <authorList>
            <person name="Kim Y.-M."/>
        </authorList>
    </citation>
    <scope>NUCLEOTIDE SEQUENCE [LARGE SCALE GENOMIC DNA]</scope>
    <source>
        <strain evidence="5">YM2019G1</strain>
    </source>
</reference>
<dbReference type="PANTHER" id="PTHR48032:SF6">
    <property type="entry name" value="RNA-BINDING (RRM_RBD_RNP MOTIFS) FAMILY PROTEIN"/>
    <property type="match status" value="1"/>
</dbReference>
<dbReference type="SMART" id="SM00360">
    <property type="entry name" value="RRM"/>
    <property type="match status" value="1"/>
</dbReference>
<dbReference type="InterPro" id="IPR035979">
    <property type="entry name" value="RBD_domain_sf"/>
</dbReference>
<evidence type="ECO:0000259" key="4">
    <source>
        <dbReference type="PROSITE" id="PS50102"/>
    </source>
</evidence>
<feature type="domain" description="RRM" evidence="4">
    <location>
        <begin position="39"/>
        <end position="138"/>
    </location>
</feature>
<dbReference type="GO" id="GO:0003729">
    <property type="term" value="F:mRNA binding"/>
    <property type="evidence" value="ECO:0007669"/>
    <property type="project" value="TreeGrafter"/>
</dbReference>
<organism evidence="5 6">
    <name type="scientific">Hibiscus syriacus</name>
    <name type="common">Rose of Sharon</name>
    <dbReference type="NCBI Taxonomy" id="106335"/>
    <lineage>
        <taxon>Eukaryota</taxon>
        <taxon>Viridiplantae</taxon>
        <taxon>Streptophyta</taxon>
        <taxon>Embryophyta</taxon>
        <taxon>Tracheophyta</taxon>
        <taxon>Spermatophyta</taxon>
        <taxon>Magnoliopsida</taxon>
        <taxon>eudicotyledons</taxon>
        <taxon>Gunneridae</taxon>
        <taxon>Pentapetalae</taxon>
        <taxon>rosids</taxon>
        <taxon>malvids</taxon>
        <taxon>Malvales</taxon>
        <taxon>Malvaceae</taxon>
        <taxon>Malvoideae</taxon>
        <taxon>Hibiscus</taxon>
    </lineage>
</organism>
<accession>A0A6A3CCK8</accession>
<evidence type="ECO:0000256" key="2">
    <source>
        <dbReference type="ARBA" id="ARBA00022884"/>
    </source>
</evidence>
<dbReference type="GO" id="GO:0006417">
    <property type="term" value="P:regulation of translation"/>
    <property type="evidence" value="ECO:0007669"/>
    <property type="project" value="TreeGrafter"/>
</dbReference>
<dbReference type="Proteomes" id="UP000436088">
    <property type="component" value="Unassembled WGS sequence"/>
</dbReference>
<dbReference type="InterPro" id="IPR012677">
    <property type="entry name" value="Nucleotide-bd_a/b_plait_sf"/>
</dbReference>
<dbReference type="EMBL" id="VEPZ02000422">
    <property type="protein sequence ID" value="KAE8725461.1"/>
    <property type="molecule type" value="Genomic_DNA"/>
</dbReference>
<keyword evidence="2 3" id="KW-0694">RNA-binding</keyword>
<keyword evidence="6" id="KW-1185">Reference proteome</keyword>
<protein>
    <submittedName>
        <fullName evidence="5">Tornado 1</fullName>
    </submittedName>
</protein>
<dbReference type="PANTHER" id="PTHR48032">
    <property type="entry name" value="RNA-BINDING PROTEIN MUSASHI HOMOLOG RBP6"/>
    <property type="match status" value="1"/>
</dbReference>
<evidence type="ECO:0000313" key="5">
    <source>
        <dbReference type="EMBL" id="KAE8725461.1"/>
    </source>
</evidence>
<proteinExistence type="predicted"/>
<dbReference type="SUPFAM" id="SSF54928">
    <property type="entry name" value="RNA-binding domain, RBD"/>
    <property type="match status" value="1"/>
</dbReference>
<dbReference type="InterPro" id="IPR000504">
    <property type="entry name" value="RRM_dom"/>
</dbReference>
<evidence type="ECO:0000256" key="1">
    <source>
        <dbReference type="ARBA" id="ARBA00022737"/>
    </source>
</evidence>
<keyword evidence="1" id="KW-0677">Repeat</keyword>
<name>A0A6A3CCK8_HIBSY</name>
<gene>
    <name evidence="5" type="ORF">F3Y22_tig00008706pilonHSYRG00033</name>
</gene>
<dbReference type="PROSITE" id="PS50102">
    <property type="entry name" value="RRM"/>
    <property type="match status" value="1"/>
</dbReference>
<dbReference type="Pfam" id="PF00076">
    <property type="entry name" value="RRM_1"/>
    <property type="match status" value="1"/>
</dbReference>
<evidence type="ECO:0000256" key="3">
    <source>
        <dbReference type="PROSITE-ProRule" id="PRU00176"/>
    </source>
</evidence>